<dbReference type="GO" id="GO:0000139">
    <property type="term" value="C:Golgi membrane"/>
    <property type="evidence" value="ECO:0007669"/>
    <property type="project" value="InterPro"/>
</dbReference>
<feature type="domain" description="CWH43-like N-terminal" evidence="2">
    <location>
        <begin position="27"/>
        <end position="251"/>
    </location>
</feature>
<gene>
    <name evidence="3" type="ORF">L3Y34_004773</name>
    <name evidence="4" type="ORF">L5515_011872</name>
</gene>
<evidence type="ECO:0000256" key="1">
    <source>
        <dbReference type="SAM" id="Phobius"/>
    </source>
</evidence>
<evidence type="ECO:0000313" key="4">
    <source>
        <dbReference type="EMBL" id="UMM29584.1"/>
    </source>
</evidence>
<proteinExistence type="predicted"/>
<dbReference type="EMBL" id="CP092623">
    <property type="protein sequence ID" value="UMM29584.1"/>
    <property type="molecule type" value="Genomic_DNA"/>
</dbReference>
<dbReference type="AlphaFoldDB" id="A0AAE9ER47"/>
<feature type="transmembrane region" description="Helical" evidence="1">
    <location>
        <begin position="21"/>
        <end position="51"/>
    </location>
</feature>
<evidence type="ECO:0000259" key="2">
    <source>
        <dbReference type="Pfam" id="PF10277"/>
    </source>
</evidence>
<dbReference type="EMBL" id="CP090894">
    <property type="protein sequence ID" value="ULT96394.1"/>
    <property type="molecule type" value="Genomic_DNA"/>
</dbReference>
<dbReference type="Proteomes" id="UP000829354">
    <property type="component" value="Chromosome IV"/>
</dbReference>
<dbReference type="InterPro" id="IPR019402">
    <property type="entry name" value="CWH43_N"/>
</dbReference>
<dbReference type="PANTHER" id="PTHR12892">
    <property type="entry name" value="FGF RECEPTOR ACTIVATING PROTEIN 1"/>
    <property type="match status" value="1"/>
</dbReference>
<dbReference type="Proteomes" id="UP000827892">
    <property type="component" value="Chromosome IV"/>
</dbReference>
<dbReference type="Pfam" id="PF10277">
    <property type="entry name" value="Frag1"/>
    <property type="match status" value="1"/>
</dbReference>
<keyword evidence="1" id="KW-1133">Transmembrane helix</keyword>
<reference evidence="4 6" key="1">
    <citation type="submission" date="2022-04" db="EMBL/GenBank/DDBJ databases">
        <title>Chromosome-level reference genomes for two strains of Caenorhabditis briggsae: an improved platform for comparative genomics.</title>
        <authorList>
            <person name="Stevens L."/>
            <person name="Andersen E."/>
        </authorList>
    </citation>
    <scope>NUCLEOTIDE SEQUENCE [LARGE SCALE GENOMIC DNA]</scope>
    <source>
        <strain evidence="4">VX34</strain>
        <tissue evidence="4">Whole-organism</tissue>
    </source>
</reference>
<keyword evidence="6" id="KW-1185">Reference proteome</keyword>
<sequence length="281" mass="32945">MMLLEKRFESVHKKKQGSFELFQLNTTLLFWVGFVPPLFAAIFAILTAITLHQDKITNYSWICGRAFLPSLSRIINLTLEGLVWQLCILFHIPFRLLELSVGWVRYGRLESKSNKKRFWYKMHRHLYLVFGVTELFLLSGLSAIGEKEHGIWHICFFYSFGVVALLFFISNTVCHSQSLYFLNPYGRISYHVKIGISICYFLSAPAIATFYALYWKACFTWAYELFALVEYLDVFMVIFYHGCCVYWDIQHKVVFSVRLNVPPKKEIDEQEETGKEVTTEL</sequence>
<evidence type="ECO:0000313" key="6">
    <source>
        <dbReference type="Proteomes" id="UP000829354"/>
    </source>
</evidence>
<feature type="transmembrane region" description="Helical" evidence="1">
    <location>
        <begin position="190"/>
        <end position="213"/>
    </location>
</feature>
<evidence type="ECO:0000313" key="3">
    <source>
        <dbReference type="EMBL" id="ULT96394.1"/>
    </source>
</evidence>
<keyword evidence="1" id="KW-0812">Transmembrane</keyword>
<feature type="transmembrane region" description="Helical" evidence="1">
    <location>
        <begin position="125"/>
        <end position="144"/>
    </location>
</feature>
<accession>A0AAE9ER47</accession>
<reference evidence="3 5" key="2">
    <citation type="submission" date="2022-05" db="EMBL/GenBank/DDBJ databases">
        <title>Chromosome-level reference genomes for two strains of Caenorhabditis briggsae: an improved platform for comparative genomics.</title>
        <authorList>
            <person name="Stevens L."/>
            <person name="Andersen E.C."/>
        </authorList>
    </citation>
    <scope>NUCLEOTIDE SEQUENCE [LARGE SCALE GENOMIC DNA]</scope>
    <source>
        <strain evidence="3">QX1410_ONT</strain>
        <tissue evidence="3">Whole-organism</tissue>
    </source>
</reference>
<dbReference type="InterPro" id="IPR039545">
    <property type="entry name" value="PGAP2"/>
</dbReference>
<feature type="transmembrane region" description="Helical" evidence="1">
    <location>
        <begin position="225"/>
        <end position="249"/>
    </location>
</feature>
<keyword evidence="1" id="KW-0472">Membrane</keyword>
<feature type="transmembrane region" description="Helical" evidence="1">
    <location>
        <begin position="150"/>
        <end position="169"/>
    </location>
</feature>
<evidence type="ECO:0000313" key="5">
    <source>
        <dbReference type="Proteomes" id="UP000827892"/>
    </source>
</evidence>
<name>A0AAE9ER47_CAEBR</name>
<protein>
    <recommendedName>
        <fullName evidence="2">CWH43-like N-terminal domain-containing protein</fullName>
    </recommendedName>
</protein>
<organism evidence="4 6">
    <name type="scientific">Caenorhabditis briggsae</name>
    <dbReference type="NCBI Taxonomy" id="6238"/>
    <lineage>
        <taxon>Eukaryota</taxon>
        <taxon>Metazoa</taxon>
        <taxon>Ecdysozoa</taxon>
        <taxon>Nematoda</taxon>
        <taxon>Chromadorea</taxon>
        <taxon>Rhabditida</taxon>
        <taxon>Rhabditina</taxon>
        <taxon>Rhabditomorpha</taxon>
        <taxon>Rhabditoidea</taxon>
        <taxon>Rhabditidae</taxon>
        <taxon>Peloderinae</taxon>
        <taxon>Caenorhabditis</taxon>
    </lineage>
</organism>
<dbReference type="PANTHER" id="PTHR12892:SF14">
    <property type="entry name" value="FRAG1_DRAM_SFK1"/>
    <property type="match status" value="1"/>
</dbReference>